<proteinExistence type="predicted"/>
<organism evidence="1 2">
    <name type="scientific">Bradyrhizobium iriomotense</name>
    <dbReference type="NCBI Taxonomy" id="441950"/>
    <lineage>
        <taxon>Bacteria</taxon>
        <taxon>Pseudomonadati</taxon>
        <taxon>Pseudomonadota</taxon>
        <taxon>Alphaproteobacteria</taxon>
        <taxon>Hyphomicrobiales</taxon>
        <taxon>Nitrobacteraceae</taxon>
        <taxon>Bradyrhizobium</taxon>
    </lineage>
</organism>
<dbReference type="Proteomes" id="UP001156905">
    <property type="component" value="Unassembled WGS sequence"/>
</dbReference>
<keyword evidence="2" id="KW-1185">Reference proteome</keyword>
<accession>A0ABQ6AYG5</accession>
<evidence type="ECO:0000313" key="1">
    <source>
        <dbReference type="EMBL" id="GLR86281.1"/>
    </source>
</evidence>
<protein>
    <submittedName>
        <fullName evidence="1">Uncharacterized protein</fullName>
    </submittedName>
</protein>
<comment type="caution">
    <text evidence="1">The sequence shown here is derived from an EMBL/GenBank/DDBJ whole genome shotgun (WGS) entry which is preliminary data.</text>
</comment>
<reference evidence="2" key="1">
    <citation type="journal article" date="2019" name="Int. J. Syst. Evol. Microbiol.">
        <title>The Global Catalogue of Microorganisms (GCM) 10K type strain sequencing project: providing services to taxonomists for standard genome sequencing and annotation.</title>
        <authorList>
            <consortium name="The Broad Institute Genomics Platform"/>
            <consortium name="The Broad Institute Genome Sequencing Center for Infectious Disease"/>
            <person name="Wu L."/>
            <person name="Ma J."/>
        </authorList>
    </citation>
    <scope>NUCLEOTIDE SEQUENCE [LARGE SCALE GENOMIC DNA]</scope>
    <source>
        <strain evidence="2">NBRC 102520</strain>
    </source>
</reference>
<gene>
    <name evidence="1" type="ORF">GCM10007857_29920</name>
</gene>
<name>A0ABQ6AYG5_9BRAD</name>
<dbReference type="EMBL" id="BSOW01000009">
    <property type="protein sequence ID" value="GLR86281.1"/>
    <property type="molecule type" value="Genomic_DNA"/>
</dbReference>
<sequence>MPQMLEVVPLSLDVPYGADQTLFVVIDRISGAREIRMERADLDGTIGEFIAGCFSDPVRVISFNTLEHWIKDISADVALEIQSRCDIDGTDLPDHLRDFVERHICASSCSPPGLYAAPRARIAAR</sequence>
<evidence type="ECO:0000313" key="2">
    <source>
        <dbReference type="Proteomes" id="UP001156905"/>
    </source>
</evidence>